<dbReference type="OrthoDB" id="9806430at2"/>
<dbReference type="EC" id="2.4.2.18" evidence="9"/>
<reference evidence="12 13" key="1">
    <citation type="submission" date="2013-11" db="EMBL/GenBank/DDBJ databases">
        <title>Metagenomic analysis of a methanogenic consortium involved in long chain n-alkane degradation.</title>
        <authorList>
            <person name="Davidova I.A."/>
            <person name="Callaghan A.V."/>
            <person name="Wawrik B."/>
            <person name="Pruitt S."/>
            <person name="Marks C."/>
            <person name="Duncan K.E."/>
            <person name="Suflita J.M."/>
        </authorList>
    </citation>
    <scope>NUCLEOTIDE SEQUENCE [LARGE SCALE GENOMIC DNA]</scope>
    <source>
        <strain evidence="12 13">SPR</strain>
    </source>
</reference>
<keyword evidence="3 9" id="KW-0328">Glycosyltransferase</keyword>
<evidence type="ECO:0000259" key="11">
    <source>
        <dbReference type="Pfam" id="PF02885"/>
    </source>
</evidence>
<dbReference type="GO" id="GO:0000162">
    <property type="term" value="P:L-tryptophan biosynthetic process"/>
    <property type="evidence" value="ECO:0007669"/>
    <property type="project" value="UniProtKB-UniRule"/>
</dbReference>
<dbReference type="STRING" id="1429043.X474_17415"/>
<dbReference type="InterPro" id="IPR017459">
    <property type="entry name" value="Glycosyl_Trfase_fam3_N_dom"/>
</dbReference>
<comment type="caution">
    <text evidence="9">Lacks conserved residue(s) required for the propagation of feature annotation.</text>
</comment>
<comment type="pathway">
    <text evidence="1 9">Amino-acid biosynthesis; L-tryptophan biosynthesis; L-tryptophan from chorismate: step 2/5.</text>
</comment>
<dbReference type="SUPFAM" id="SSF52418">
    <property type="entry name" value="Nucleoside phosphorylase/phosphoribosyltransferase catalytic domain"/>
    <property type="match status" value="1"/>
</dbReference>
<dbReference type="PANTHER" id="PTHR43285">
    <property type="entry name" value="ANTHRANILATE PHOSPHORIBOSYLTRANSFERASE"/>
    <property type="match status" value="1"/>
</dbReference>
<dbReference type="GO" id="GO:0005829">
    <property type="term" value="C:cytosol"/>
    <property type="evidence" value="ECO:0007669"/>
    <property type="project" value="TreeGrafter"/>
</dbReference>
<dbReference type="UniPathway" id="UPA00035">
    <property type="reaction ID" value="UER00041"/>
</dbReference>
<comment type="similarity">
    <text evidence="9">Belongs to the anthranilate phosphoribosyltransferase family.</text>
</comment>
<keyword evidence="2 9" id="KW-0028">Amino-acid biosynthesis</keyword>
<dbReference type="Pfam" id="PF02885">
    <property type="entry name" value="Glycos_trans_3N"/>
    <property type="match status" value="1"/>
</dbReference>
<dbReference type="InterPro" id="IPR000312">
    <property type="entry name" value="Glycosyl_Trfase_fam3"/>
</dbReference>
<gene>
    <name evidence="9 12" type="primary">trpD</name>
    <name evidence="12" type="ORF">X474_17415</name>
</gene>
<keyword evidence="9" id="KW-0479">Metal-binding</keyword>
<evidence type="ECO:0000256" key="3">
    <source>
        <dbReference type="ARBA" id="ARBA00022676"/>
    </source>
</evidence>
<comment type="function">
    <text evidence="9">Catalyzes the transfer of the phosphoribosyl group of 5-phosphorylribose-1-pyrophosphate (PRPP) to anthranilate to yield N-(5'-phosphoribosyl)-anthranilate (PRA).</text>
</comment>
<comment type="caution">
    <text evidence="12">The sequence shown here is derived from an EMBL/GenBank/DDBJ whole genome shotgun (WGS) entry which is preliminary data.</text>
</comment>
<comment type="cofactor">
    <cofactor evidence="9">
        <name>Mg(2+)</name>
        <dbReference type="ChEBI" id="CHEBI:18420"/>
    </cofactor>
    <text evidence="9">Binds 2 magnesium ions per monomer.</text>
</comment>
<protein>
    <recommendedName>
        <fullName evidence="9">Anthranilate phosphoribosyltransferase</fullName>
        <ecNumber evidence="9">2.4.2.18</ecNumber>
    </recommendedName>
</protein>
<dbReference type="InterPro" id="IPR005940">
    <property type="entry name" value="Anthranilate_Pribosyl_Tfrase"/>
</dbReference>
<evidence type="ECO:0000256" key="1">
    <source>
        <dbReference type="ARBA" id="ARBA00004907"/>
    </source>
</evidence>
<feature type="binding site" evidence="9">
    <location>
        <position position="230"/>
    </location>
    <ligand>
        <name>Mg(2+)</name>
        <dbReference type="ChEBI" id="CHEBI:18420"/>
        <label>2</label>
    </ligand>
</feature>
<dbReference type="AlphaFoldDB" id="A0A0D2GCV7"/>
<feature type="binding site" evidence="9">
    <location>
        <begin position="94"/>
        <end position="97"/>
    </location>
    <ligand>
        <name>5-phospho-alpha-D-ribose 1-diphosphate</name>
        <dbReference type="ChEBI" id="CHEBI:58017"/>
    </ligand>
</feature>
<feature type="binding site" evidence="9">
    <location>
        <position position="124"/>
    </location>
    <ligand>
        <name>5-phospho-alpha-D-ribose 1-diphosphate</name>
        <dbReference type="ChEBI" id="CHEBI:58017"/>
    </ligand>
</feature>
<comment type="similarity">
    <text evidence="8">In the C-terminal section; belongs to the anthranilate phosphoribosyltransferase family.</text>
</comment>
<evidence type="ECO:0000256" key="7">
    <source>
        <dbReference type="ARBA" id="ARBA00052328"/>
    </source>
</evidence>
<accession>A0A0D2GCV7</accession>
<evidence type="ECO:0000256" key="2">
    <source>
        <dbReference type="ARBA" id="ARBA00022605"/>
    </source>
</evidence>
<dbReference type="GO" id="GO:0000287">
    <property type="term" value="F:magnesium ion binding"/>
    <property type="evidence" value="ECO:0007669"/>
    <property type="project" value="UniProtKB-UniRule"/>
</dbReference>
<keyword evidence="6 9" id="KW-0057">Aromatic amino acid biosynthesis</keyword>
<dbReference type="InterPro" id="IPR036320">
    <property type="entry name" value="Glycosyl_Trfase_fam3_N_dom_sf"/>
</dbReference>
<evidence type="ECO:0000313" key="12">
    <source>
        <dbReference type="EMBL" id="KIX12802.1"/>
    </source>
</evidence>
<dbReference type="SUPFAM" id="SSF47648">
    <property type="entry name" value="Nucleoside phosphorylase/phosphoribosyltransferase N-terminal domain"/>
    <property type="match status" value="1"/>
</dbReference>
<dbReference type="HAMAP" id="MF_00211">
    <property type="entry name" value="TrpD"/>
    <property type="match status" value="1"/>
</dbReference>
<feature type="binding site" evidence="9">
    <location>
        <position position="230"/>
    </location>
    <ligand>
        <name>Mg(2+)</name>
        <dbReference type="ChEBI" id="CHEBI:18420"/>
        <label>1</label>
    </ligand>
</feature>
<comment type="catalytic activity">
    <reaction evidence="7 9">
        <text>N-(5-phospho-beta-D-ribosyl)anthranilate + diphosphate = 5-phospho-alpha-D-ribose 1-diphosphate + anthranilate</text>
        <dbReference type="Rhea" id="RHEA:11768"/>
        <dbReference type="ChEBI" id="CHEBI:16567"/>
        <dbReference type="ChEBI" id="CHEBI:18277"/>
        <dbReference type="ChEBI" id="CHEBI:33019"/>
        <dbReference type="ChEBI" id="CHEBI:58017"/>
        <dbReference type="EC" id="2.4.2.18"/>
    </reaction>
</comment>
<dbReference type="Pfam" id="PF00591">
    <property type="entry name" value="Glycos_transf_3"/>
    <property type="match status" value="1"/>
</dbReference>
<evidence type="ECO:0000256" key="6">
    <source>
        <dbReference type="ARBA" id="ARBA00023141"/>
    </source>
</evidence>
<evidence type="ECO:0000259" key="10">
    <source>
        <dbReference type="Pfam" id="PF00591"/>
    </source>
</evidence>
<keyword evidence="9" id="KW-0460">Magnesium</keyword>
<keyword evidence="5 9" id="KW-0822">Tryptophan biosynthesis</keyword>
<organism evidence="12 13">
    <name type="scientific">Dethiosulfatarculus sandiegensis</name>
    <dbReference type="NCBI Taxonomy" id="1429043"/>
    <lineage>
        <taxon>Bacteria</taxon>
        <taxon>Pseudomonadati</taxon>
        <taxon>Thermodesulfobacteriota</taxon>
        <taxon>Desulfarculia</taxon>
        <taxon>Desulfarculales</taxon>
        <taxon>Desulfarculaceae</taxon>
        <taxon>Dethiosulfatarculus</taxon>
    </lineage>
</organism>
<dbReference type="Proteomes" id="UP000032233">
    <property type="component" value="Unassembled WGS sequence"/>
</dbReference>
<evidence type="ECO:0000256" key="4">
    <source>
        <dbReference type="ARBA" id="ARBA00022679"/>
    </source>
</evidence>
<feature type="binding site" evidence="9">
    <location>
        <position position="229"/>
    </location>
    <ligand>
        <name>Mg(2+)</name>
        <dbReference type="ChEBI" id="CHEBI:18420"/>
        <label>2</label>
    </ligand>
</feature>
<dbReference type="GO" id="GO:0004048">
    <property type="term" value="F:anthranilate phosphoribosyltransferase activity"/>
    <property type="evidence" value="ECO:0007669"/>
    <property type="project" value="UniProtKB-UniRule"/>
</dbReference>
<dbReference type="EMBL" id="AZAC01000023">
    <property type="protein sequence ID" value="KIX12802.1"/>
    <property type="molecule type" value="Genomic_DNA"/>
</dbReference>
<feature type="binding site" evidence="9">
    <location>
        <position position="115"/>
    </location>
    <ligand>
        <name>anthranilate</name>
        <dbReference type="ChEBI" id="CHEBI:16567"/>
        <label>1</label>
    </ligand>
</feature>
<feature type="domain" description="Glycosyl transferase family 3 N-terminal" evidence="11">
    <location>
        <begin position="3"/>
        <end position="65"/>
    </location>
</feature>
<evidence type="ECO:0000313" key="13">
    <source>
        <dbReference type="Proteomes" id="UP000032233"/>
    </source>
</evidence>
<proteinExistence type="inferred from homology"/>
<dbReference type="PANTHER" id="PTHR43285:SF2">
    <property type="entry name" value="ANTHRANILATE PHOSPHORIBOSYLTRANSFERASE"/>
    <property type="match status" value="1"/>
</dbReference>
<dbReference type="RefSeq" id="WP_044350175.1">
    <property type="nucleotide sequence ID" value="NZ_AZAC01000023.1"/>
</dbReference>
<feature type="binding site" evidence="9">
    <location>
        <position position="84"/>
    </location>
    <ligand>
        <name>anthranilate</name>
        <dbReference type="ChEBI" id="CHEBI:16567"/>
        <label>1</label>
    </ligand>
</feature>
<comment type="subunit">
    <text evidence="9">Homodimer.</text>
</comment>
<dbReference type="NCBIfam" id="TIGR01245">
    <property type="entry name" value="trpD"/>
    <property type="match status" value="1"/>
</dbReference>
<dbReference type="FunFam" id="3.40.1030.10:FF:000002">
    <property type="entry name" value="Anthranilate phosphoribosyltransferase"/>
    <property type="match status" value="1"/>
</dbReference>
<feature type="binding site" evidence="9">
    <location>
        <position position="84"/>
    </location>
    <ligand>
        <name>5-phospho-alpha-D-ribose 1-diphosphate</name>
        <dbReference type="ChEBI" id="CHEBI:58017"/>
    </ligand>
</feature>
<keyword evidence="4 9" id="KW-0808">Transferase</keyword>
<sequence>MIKKAIAQLSRGTDLTEKEMMEVMTLIMEGQATPAQIAALLMGLRIKGETIAEITGAARAMSSHAEPVICRESTSDDPLVDIVGTGGDQSASFNVSTTTSFVLAGAGLRVAKHGNRAVSGKCGSADLLEALGVRLEMDPHDLAACVDQVGIGFLYAPPLHPAMRHAMPPRRELGVRTIFNLLGPLTNPARAKVLLVGVYDQELVAPLARVIGRLGAEKAYVVHGQGGYDEVTLTGPTHMAFFDGKDVSLETLHPQDLGLTPTDPRAITCETPQQSKKITLAVLNGEAGPARDMVLMNAAVALKAAGKAEDFKQGMLLAAGAIDQGEALAKLNQLVEVSNKRRLMAV</sequence>
<feature type="domain" description="Glycosyl transferase family 3" evidence="10">
    <location>
        <begin position="77"/>
        <end position="328"/>
    </location>
</feature>
<evidence type="ECO:0000256" key="9">
    <source>
        <dbReference type="HAMAP-Rule" id="MF_00211"/>
    </source>
</evidence>
<feature type="binding site" evidence="9">
    <location>
        <position position="96"/>
    </location>
    <ligand>
        <name>Mg(2+)</name>
        <dbReference type="ChEBI" id="CHEBI:18420"/>
        <label>1</label>
    </ligand>
</feature>
<feature type="binding site" evidence="9">
    <location>
        <begin position="87"/>
        <end position="88"/>
    </location>
    <ligand>
        <name>5-phospho-alpha-D-ribose 1-diphosphate</name>
        <dbReference type="ChEBI" id="CHEBI:58017"/>
    </ligand>
</feature>
<dbReference type="InterPro" id="IPR035902">
    <property type="entry name" value="Nuc_phospho_transferase"/>
</dbReference>
<keyword evidence="13" id="KW-1185">Reference proteome</keyword>
<dbReference type="Gene3D" id="1.20.970.10">
    <property type="entry name" value="Transferase, Pyrimidine Nucleoside Phosphorylase, Chain C"/>
    <property type="match status" value="1"/>
</dbReference>
<evidence type="ECO:0000256" key="8">
    <source>
        <dbReference type="ARBA" id="ARBA00061188"/>
    </source>
</evidence>
<dbReference type="InParanoid" id="A0A0D2GCV7"/>
<feature type="binding site" evidence="9">
    <location>
        <position position="92"/>
    </location>
    <ligand>
        <name>5-phospho-alpha-D-ribose 1-diphosphate</name>
        <dbReference type="ChEBI" id="CHEBI:58017"/>
    </ligand>
</feature>
<evidence type="ECO:0000256" key="5">
    <source>
        <dbReference type="ARBA" id="ARBA00022822"/>
    </source>
</evidence>
<feature type="binding site" evidence="9">
    <location>
        <position position="170"/>
    </location>
    <ligand>
        <name>anthranilate</name>
        <dbReference type="ChEBI" id="CHEBI:16567"/>
        <label>2</label>
    </ligand>
</feature>
<dbReference type="FunCoup" id="A0A0D2GCV7">
    <property type="interactions" value="419"/>
</dbReference>
<dbReference type="PATRIC" id="fig|1429043.3.peg.3685"/>
<name>A0A0D2GCV7_9BACT</name>
<feature type="binding site" evidence="9">
    <location>
        <begin position="112"/>
        <end position="120"/>
    </location>
    <ligand>
        <name>5-phospho-alpha-D-ribose 1-diphosphate</name>
        <dbReference type="ChEBI" id="CHEBI:58017"/>
    </ligand>
</feature>
<dbReference type="Gene3D" id="3.40.1030.10">
    <property type="entry name" value="Nucleoside phosphorylase/phosphoribosyltransferase catalytic domain"/>
    <property type="match status" value="1"/>
</dbReference>